<evidence type="ECO:0000256" key="3">
    <source>
        <dbReference type="ARBA" id="ARBA00022679"/>
    </source>
</evidence>
<comment type="similarity">
    <text evidence="5">Belongs to the CbiD family.</text>
</comment>
<proteinExistence type="inferred from homology"/>
<comment type="pathway">
    <text evidence="5">Cofactor biosynthesis; adenosylcobalamin biosynthesis; cob(II)yrinate a,c-diamide from sirohydrochlorin (anaerobic route): step 6/10.</text>
</comment>
<dbReference type="AlphaFoldDB" id="F8ACC2"/>
<dbReference type="Proteomes" id="UP000006793">
    <property type="component" value="Chromosome"/>
</dbReference>
<dbReference type="OrthoDB" id="6439987at2"/>
<evidence type="ECO:0000313" key="6">
    <source>
        <dbReference type="EMBL" id="AEH45760.1"/>
    </source>
</evidence>
<dbReference type="HAMAP" id="MF_00787">
    <property type="entry name" value="CbiD"/>
    <property type="match status" value="1"/>
</dbReference>
<evidence type="ECO:0000256" key="1">
    <source>
        <dbReference type="ARBA" id="ARBA00022573"/>
    </source>
</evidence>
<organism evidence="6 7">
    <name type="scientific">Thermodesulfatator indicus (strain DSM 15286 / JCM 11887 / CIR29812)</name>
    <dbReference type="NCBI Taxonomy" id="667014"/>
    <lineage>
        <taxon>Bacteria</taxon>
        <taxon>Pseudomonadati</taxon>
        <taxon>Thermodesulfobacteriota</taxon>
        <taxon>Thermodesulfobacteria</taxon>
        <taxon>Thermodesulfobacteriales</taxon>
        <taxon>Thermodesulfatatoraceae</taxon>
        <taxon>Thermodesulfatator</taxon>
    </lineage>
</organism>
<evidence type="ECO:0000256" key="2">
    <source>
        <dbReference type="ARBA" id="ARBA00022603"/>
    </source>
</evidence>
<dbReference type="PANTHER" id="PTHR35863:SF1">
    <property type="entry name" value="COBALT-PRECORRIN-5B C(1)-METHYLTRANSFERASE"/>
    <property type="match status" value="1"/>
</dbReference>
<gene>
    <name evidence="5" type="primary">cbiD</name>
    <name evidence="6" type="ordered locus">Thein_1905</name>
</gene>
<keyword evidence="2 5" id="KW-0489">Methyltransferase</keyword>
<keyword evidence="1 5" id="KW-0169">Cobalamin biosynthesis</keyword>
<reference evidence="7" key="1">
    <citation type="submission" date="2011-04" db="EMBL/GenBank/DDBJ databases">
        <title>The complete genome of Thermodesulfatator indicus DSM 15286.</title>
        <authorList>
            <person name="Lucas S."/>
            <person name="Copeland A."/>
            <person name="Lapidus A."/>
            <person name="Bruce D."/>
            <person name="Goodwin L."/>
            <person name="Pitluck S."/>
            <person name="Peters L."/>
            <person name="Kyrpides N."/>
            <person name="Mavromatis K."/>
            <person name="Pagani I."/>
            <person name="Ivanova N."/>
            <person name="Saunders L."/>
            <person name="Detter J.C."/>
            <person name="Tapia R."/>
            <person name="Han C."/>
            <person name="Land M."/>
            <person name="Hauser L."/>
            <person name="Markowitz V."/>
            <person name="Cheng J.-F."/>
            <person name="Hugenholtz P."/>
            <person name="Woyke T."/>
            <person name="Wu D."/>
            <person name="Spring S."/>
            <person name="Schroeder M."/>
            <person name="Brambilla E."/>
            <person name="Klenk H.-P."/>
            <person name="Eisen J.A."/>
        </authorList>
    </citation>
    <scope>NUCLEOTIDE SEQUENCE [LARGE SCALE GENOMIC DNA]</scope>
    <source>
        <strain evidence="7">DSM 15286 / JCM 11887 / CIR29812</strain>
    </source>
</reference>
<dbReference type="GO" id="GO:0043780">
    <property type="term" value="F:cobalt-precorrin-5B C1-methyltransferase activity"/>
    <property type="evidence" value="ECO:0007669"/>
    <property type="project" value="RHEA"/>
</dbReference>
<dbReference type="PANTHER" id="PTHR35863">
    <property type="entry name" value="COBALT-PRECORRIN-5B C(1)-METHYLTRANSFERASE"/>
    <property type="match status" value="1"/>
</dbReference>
<keyword evidence="3 5" id="KW-0808">Transferase</keyword>
<dbReference type="STRING" id="667014.Thein_1905"/>
<accession>F8ACC2</accession>
<dbReference type="NCBIfam" id="TIGR00312">
    <property type="entry name" value="cbiD"/>
    <property type="match status" value="1"/>
</dbReference>
<dbReference type="Gene3D" id="3.30.2110.10">
    <property type="entry name" value="CbiD-like"/>
    <property type="match status" value="1"/>
</dbReference>
<evidence type="ECO:0000256" key="5">
    <source>
        <dbReference type="HAMAP-Rule" id="MF_00787"/>
    </source>
</evidence>
<dbReference type="SUPFAM" id="SSF111342">
    <property type="entry name" value="CbiD-like"/>
    <property type="match status" value="1"/>
</dbReference>
<dbReference type="PaxDb" id="667014-Thein_1905"/>
<name>F8ACC2_THEID</name>
<dbReference type="eggNOG" id="COG1903">
    <property type="taxonomic scope" value="Bacteria"/>
</dbReference>
<reference evidence="6 7" key="2">
    <citation type="journal article" date="2012" name="Stand. Genomic Sci.">
        <title>Complete genome sequence of the thermophilic sulfate-reducing ocean bacterium Thermodesulfatator indicus type strain (CIR29812(T)).</title>
        <authorList>
            <person name="Anderson I."/>
            <person name="Saunders E."/>
            <person name="Lapidus A."/>
            <person name="Nolan M."/>
            <person name="Lucas S."/>
            <person name="Tice H."/>
            <person name="Del Rio T.G."/>
            <person name="Cheng J.F."/>
            <person name="Han C."/>
            <person name="Tapia R."/>
            <person name="Goodwin L.A."/>
            <person name="Pitluck S."/>
            <person name="Liolios K."/>
            <person name="Mavromatis K."/>
            <person name="Pagani I."/>
            <person name="Ivanova N."/>
            <person name="Mikhailova N."/>
            <person name="Pati A."/>
            <person name="Chen A."/>
            <person name="Palaniappan K."/>
            <person name="Land M."/>
            <person name="Hauser L."/>
            <person name="Jeffries C.D."/>
            <person name="Chang Y.J."/>
            <person name="Brambilla E.M."/>
            <person name="Rohde M."/>
            <person name="Spring S."/>
            <person name="Goker M."/>
            <person name="Detter J.C."/>
            <person name="Woyke T."/>
            <person name="Bristow J."/>
            <person name="Eisen J.A."/>
            <person name="Markowitz V."/>
            <person name="Hugenholtz P."/>
            <person name="Kyrpides N.C."/>
            <person name="Klenk H.P."/>
        </authorList>
    </citation>
    <scope>NUCLEOTIDE SEQUENCE [LARGE SCALE GENOMIC DNA]</scope>
    <source>
        <strain evidence="7">DSM 15286 / JCM 11887 / CIR29812</strain>
    </source>
</reference>
<evidence type="ECO:0000256" key="4">
    <source>
        <dbReference type="ARBA" id="ARBA00022691"/>
    </source>
</evidence>
<comment type="catalytic activity">
    <reaction evidence="5">
        <text>Co-precorrin-5B + S-adenosyl-L-methionine = Co-precorrin-6A + S-adenosyl-L-homocysteine</text>
        <dbReference type="Rhea" id="RHEA:26285"/>
        <dbReference type="ChEBI" id="CHEBI:57856"/>
        <dbReference type="ChEBI" id="CHEBI:59789"/>
        <dbReference type="ChEBI" id="CHEBI:60063"/>
        <dbReference type="ChEBI" id="CHEBI:60064"/>
        <dbReference type="EC" id="2.1.1.195"/>
    </reaction>
</comment>
<dbReference type="PATRIC" id="fig|667014.3.peg.1960"/>
<sequence length="366" mass="39422">MKLPKHVKGRLGFTTGTCATGALKAALIYIVKGKKPRTVKLTLPIGQNVKIPIAYISKNGFSAKASVIKDAGDDPDVTHGAEIQVKVELKQGTGKIIFKAGEGVGIVTKPGLGLPVGEPAITSVPRCMMENVISEVLGPQRTRKDVIITISVPEGDKLAQKTLNPRLGIEGGLSILGTKGVVIPFSTAAYKATIAKALRVAKTLKLKEVVFATGGRSEAFCQKLFSELPEEAFVQVGDFIGFSLKLAAAYGFERVTLGLMVGKMAKVAKGLSNTHAKHNKIPLEMMLKLAKEINVAEETINILAEGQTARFFLETLKEKSPEALPLWAEKLTLKAVKEARQMANRKVFIRGILFDFSGKPLAWVEH</sequence>
<dbReference type="GO" id="GO:0032259">
    <property type="term" value="P:methylation"/>
    <property type="evidence" value="ECO:0007669"/>
    <property type="project" value="UniProtKB-KW"/>
</dbReference>
<dbReference type="InterPro" id="IPR036074">
    <property type="entry name" value="CbiD_sf"/>
</dbReference>
<keyword evidence="7" id="KW-1185">Reference proteome</keyword>
<dbReference type="PIRSF" id="PIRSF026782">
    <property type="entry name" value="CbiD"/>
    <property type="match status" value="1"/>
</dbReference>
<dbReference type="UniPathway" id="UPA00148">
    <property type="reaction ID" value="UER00227"/>
</dbReference>
<dbReference type="EC" id="2.1.1.195" evidence="5"/>
<evidence type="ECO:0000313" key="7">
    <source>
        <dbReference type="Proteomes" id="UP000006793"/>
    </source>
</evidence>
<dbReference type="RefSeq" id="WP_013908499.1">
    <property type="nucleotide sequence ID" value="NC_015681.1"/>
</dbReference>
<dbReference type="EMBL" id="CP002683">
    <property type="protein sequence ID" value="AEH45760.1"/>
    <property type="molecule type" value="Genomic_DNA"/>
</dbReference>
<dbReference type="InterPro" id="IPR002748">
    <property type="entry name" value="CbiD"/>
</dbReference>
<dbReference type="GO" id="GO:0019251">
    <property type="term" value="P:anaerobic cobalamin biosynthetic process"/>
    <property type="evidence" value="ECO:0007669"/>
    <property type="project" value="UniProtKB-UniRule"/>
</dbReference>
<protein>
    <recommendedName>
        <fullName evidence="5">Cobalt-precorrin-5B C(1)-methyltransferase</fullName>
        <ecNumber evidence="5">2.1.1.195</ecNumber>
    </recommendedName>
    <alternativeName>
        <fullName evidence="5">Cobalt-precorrin-6A synthase</fullName>
    </alternativeName>
</protein>
<dbReference type="InParanoid" id="F8ACC2"/>
<dbReference type="HOGENOM" id="CLU_041273_0_0_0"/>
<dbReference type="KEGG" id="tid:Thein_1905"/>
<dbReference type="Pfam" id="PF01888">
    <property type="entry name" value="CbiD"/>
    <property type="match status" value="1"/>
</dbReference>
<keyword evidence="4 5" id="KW-0949">S-adenosyl-L-methionine</keyword>
<comment type="function">
    <text evidence="5">Catalyzes the methylation of C-1 in cobalt-precorrin-5B to form cobalt-precorrin-6A.</text>
</comment>
<dbReference type="NCBIfam" id="NF000849">
    <property type="entry name" value="PRK00075.1-1"/>
    <property type="match status" value="1"/>
</dbReference>